<dbReference type="InterPro" id="IPR009078">
    <property type="entry name" value="Ferritin-like_SF"/>
</dbReference>
<gene>
    <name evidence="2" type="ORF">BSQ49_11635</name>
</gene>
<sequence>MSYLYYKAINWDEIEDNFDKYAWEQLTSNFWLDIRIPVTNDKESWERLLTTEKQQMSQLLASASLLACLQSEFGTPMLRGDKRTQQEEAVLNTVTFMKSVHAKSCTTVFRTLLTVQQSKEAFHFADYEPNLQKETEQLIAVFQSGTALQKKAVFILTEIGLSVGKYYPILKRANLANLEQLVFNILRGSAIFCAYIGYKFRLDFSELENKQQEQIKRWVETFFSKLITIETAFLTANDHENQDLLNLCYWGTNYSLNLLGMEPVYSVKKTPFIEKLEHIFIDQNKFSQQVAAASNEVDTEDMTDDDYDF</sequence>
<dbReference type="EMBL" id="CP018176">
    <property type="protein sequence ID" value="AUJ30780.1"/>
    <property type="molecule type" value="Genomic_DNA"/>
</dbReference>
<organism evidence="2 3">
    <name type="scientific">Liquorilactobacillus hordei</name>
    <dbReference type="NCBI Taxonomy" id="468911"/>
    <lineage>
        <taxon>Bacteria</taxon>
        <taxon>Bacillati</taxon>
        <taxon>Bacillota</taxon>
        <taxon>Bacilli</taxon>
        <taxon>Lactobacillales</taxon>
        <taxon>Lactobacillaceae</taxon>
        <taxon>Liquorilactobacillus</taxon>
    </lineage>
</organism>
<evidence type="ECO:0000313" key="2">
    <source>
        <dbReference type="EMBL" id="AUJ30780.1"/>
    </source>
</evidence>
<dbReference type="RefSeq" id="WP_141055506.1">
    <property type="nucleotide sequence ID" value="NZ_CP018176.1"/>
</dbReference>
<dbReference type="GO" id="GO:0009263">
    <property type="term" value="P:deoxyribonucleotide biosynthetic process"/>
    <property type="evidence" value="ECO:0007669"/>
    <property type="project" value="InterPro"/>
</dbReference>
<name>A0A3Q8CMT9_9LACO</name>
<dbReference type="KEGG" id="lhw:BSQ49_11635"/>
<dbReference type="AlphaFoldDB" id="A0A3Q8CMT9"/>
<accession>A0A3Q8CMT9</accession>
<reference evidence="2 3" key="1">
    <citation type="submission" date="2016-11" db="EMBL/GenBank/DDBJ databases">
        <title>Interaction between Lactobacillus species and yeast in water kefir.</title>
        <authorList>
            <person name="Behr J."/>
            <person name="Xu D."/>
            <person name="Vogel R.F."/>
        </authorList>
    </citation>
    <scope>NUCLEOTIDE SEQUENCE [LARGE SCALE GENOMIC DNA]</scope>
    <source>
        <strain evidence="2 3">TMW 1.1822</strain>
    </source>
</reference>
<protein>
    <submittedName>
        <fullName evidence="2">Ribonucleoside-diphosphate reductase</fullName>
    </submittedName>
</protein>
<evidence type="ECO:0000256" key="1">
    <source>
        <dbReference type="ARBA" id="ARBA00001962"/>
    </source>
</evidence>
<dbReference type="Gene3D" id="1.10.620.20">
    <property type="entry name" value="Ribonucleotide Reductase, subunit A"/>
    <property type="match status" value="1"/>
</dbReference>
<dbReference type="Proteomes" id="UP000314960">
    <property type="component" value="Chromosome"/>
</dbReference>
<proteinExistence type="predicted"/>
<evidence type="ECO:0000313" key="3">
    <source>
        <dbReference type="Proteomes" id="UP000314960"/>
    </source>
</evidence>
<dbReference type="GO" id="GO:0016491">
    <property type="term" value="F:oxidoreductase activity"/>
    <property type="evidence" value="ECO:0007669"/>
    <property type="project" value="InterPro"/>
</dbReference>
<dbReference type="Pfam" id="PF00268">
    <property type="entry name" value="Ribonuc_red_sm"/>
    <property type="match status" value="1"/>
</dbReference>
<dbReference type="InterPro" id="IPR012348">
    <property type="entry name" value="RNR-like"/>
</dbReference>
<dbReference type="InterPro" id="IPR000358">
    <property type="entry name" value="RNR_small_fam"/>
</dbReference>
<dbReference type="SUPFAM" id="SSF47240">
    <property type="entry name" value="Ferritin-like"/>
    <property type="match status" value="1"/>
</dbReference>
<comment type="cofactor">
    <cofactor evidence="1">
        <name>Fe cation</name>
        <dbReference type="ChEBI" id="CHEBI:24875"/>
    </cofactor>
</comment>